<name>A0A401SKM5_CHIPU</name>
<keyword evidence="3" id="KW-0963">Cytoplasm</keyword>
<dbReference type="InterPro" id="IPR036322">
    <property type="entry name" value="WD40_repeat_dom_sf"/>
</dbReference>
<evidence type="ECO:0000256" key="2">
    <source>
        <dbReference type="ARBA" id="ARBA00010697"/>
    </source>
</evidence>
<evidence type="ECO:0000256" key="1">
    <source>
        <dbReference type="ARBA" id="ARBA00004514"/>
    </source>
</evidence>
<evidence type="ECO:0000256" key="4">
    <source>
        <dbReference type="ARBA" id="ARBA00022553"/>
    </source>
</evidence>
<dbReference type="OMA" id="EPQCMRR"/>
<sequence length="1262" mass="142852">PKGAAYLGKSAVGAGPLAGFSGRLESGQVSALHSAQTWRICKTDCEQHLRIISSVSFLVSIETHSHTVAMSLPVLPESCSHVLTELDFLDPLLSALRLDSSRLKCTCLSVSRKWLALGSSAGGLHLIQKDGWKQRLMLTHKEGALTHIACCQHEEDYVAVATSQGHVIVWELHHERRGKPERIYVSSEHKGRQVTALCWDTTALRVFVGDNLGKVSGLKVNSSKQGKAAAFVMFPVQVITIVDSRVVQLDYQEGRLLVSSLTRCYLCDTDKEKFWKIGNKERDGEFGACFLPGSKNAGFSQPLIFCARPGSRMWEVNFEGEVLSTHQFKQLLGSPSLPIISHRSELHYNMTSSSPQSISFPKLVCLSENYVLSWTDRGIYVFVPQSVQVLLWSELKDIQTIAVYKNELFCLHGDGRVTHLCLLSGERCVERLLRRDMWTLSAQVCCLFQHCVTASRARKLLPVDKLEHLKTQLDAATQSHLIARLEEILLKLEPFDSACSSRRSSFSSHESFNVLDSGIYRVISRRGSQSDEDSGSLHSHLSEEERLREFTSVQEEEQDNVSHSSLNIEGDRSETLIPFHLPLSFRSTSSRVSLQAMKESVSSFVRKTKETISTFHPNSDFRFKSDIKDSEPLQAQMEDLERSLSIDNKPQEEDQLQELKLATAEAVSKLQNPLVLFETSLLKETLQCWLPHLEKTFRFEVKSQTLNDSSEVESTVFSHPDSAIFTCREMEMPTVLNHQGEENKLTAISHQENKEEPATFLQKEGEDSTPLCSQEEEEQPTSRTSHEEPEVYSDLLHHQEQREESLMFNNQDQEDRAILKHGKGAMEKAVAPKDAVVDNDPFSSELSSVPFVTTPPCNIPVDLFKDMTELSTLCFELGIFESMMKDKSTAVELPEDGTATQACLYLRNYFFLLDLMRVKRSITAHNWSTPWVWQTLILGLQERTQFHSISNTIKDGDLPKVLKFLSGEKQLQSPFLLAHAARMYEKFGEIALRSFVQFYPHILPSDIKELCQKQPAHFLAYVDDLLKSKPEDQRLHLLETILQPKSRKLDWLQLAVSHDAPQRIDTTDIDGNPRPHSHRFTWGYAQLISYFIRLPGDLETKTKMLDICKSYGFWPAYLSLCLQLGRRVEAFTVIVYLDDISLLDEQNGLIPETLEEWKFILELVRNHQRINLCPGLENGDGVINGDADWSNSITLENVAVLLAKTIGPDRAHSVLQDCGLHGSMSERFSRVCDILRIAEKRQRALVQSMLERCDRFLLSQQA</sequence>
<organism evidence="10 11">
    <name type="scientific">Chiloscyllium punctatum</name>
    <name type="common">Brownbanded bambooshark</name>
    <name type="synonym">Hemiscyllium punctatum</name>
    <dbReference type="NCBI Taxonomy" id="137246"/>
    <lineage>
        <taxon>Eukaryota</taxon>
        <taxon>Metazoa</taxon>
        <taxon>Chordata</taxon>
        <taxon>Craniata</taxon>
        <taxon>Vertebrata</taxon>
        <taxon>Chondrichthyes</taxon>
        <taxon>Elasmobranchii</taxon>
        <taxon>Galeomorphii</taxon>
        <taxon>Galeoidea</taxon>
        <taxon>Orectolobiformes</taxon>
        <taxon>Hemiscylliidae</taxon>
        <taxon>Chiloscyllium</taxon>
    </lineage>
</organism>
<dbReference type="EMBL" id="BEZZ01000332">
    <property type="protein sequence ID" value="GCC30945.1"/>
    <property type="molecule type" value="Genomic_DNA"/>
</dbReference>
<protein>
    <recommendedName>
        <fullName evidence="6">BLOC-2 complex member HPS5</fullName>
    </recommendedName>
</protein>
<dbReference type="InterPro" id="IPR056445">
    <property type="entry name" value="TPR_HPS5"/>
</dbReference>
<evidence type="ECO:0000256" key="6">
    <source>
        <dbReference type="ARBA" id="ARBA00069588"/>
    </source>
</evidence>
<evidence type="ECO:0000259" key="9">
    <source>
        <dbReference type="Pfam" id="PF23758"/>
    </source>
</evidence>
<comment type="function">
    <text evidence="5">May regulate the synthesis and function of lysosomes and of highly specialized organelles, such as melanosomes and platelet dense granules. Regulates intracellular vesicular trafficking in fibroblasts. May be involved in the regulation of general functions of integrins.</text>
</comment>
<feature type="domain" description="HPS5-like beta-propeller" evidence="8">
    <location>
        <begin position="83"/>
        <end position="414"/>
    </location>
</feature>
<proteinExistence type="inferred from homology"/>
<dbReference type="Pfam" id="PF23758">
    <property type="entry name" value="TPR_HPS5"/>
    <property type="match status" value="1"/>
</dbReference>
<dbReference type="PANTHER" id="PTHR23287:SF18">
    <property type="entry name" value="BLOC-2 COMPLEX MEMBER HPS5"/>
    <property type="match status" value="1"/>
</dbReference>
<gene>
    <name evidence="10" type="ORF">chiPu_0009399</name>
</gene>
<evidence type="ECO:0000256" key="7">
    <source>
        <dbReference type="SAM" id="MobiDB-lite"/>
    </source>
</evidence>
<dbReference type="OrthoDB" id="19493at2759"/>
<feature type="compositionally biased region" description="Basic and acidic residues" evidence="7">
    <location>
        <begin position="540"/>
        <end position="549"/>
    </location>
</feature>
<evidence type="ECO:0000313" key="10">
    <source>
        <dbReference type="EMBL" id="GCC30945.1"/>
    </source>
</evidence>
<comment type="caution">
    <text evidence="10">The sequence shown here is derived from an EMBL/GenBank/DDBJ whole genome shotgun (WGS) entry which is preliminary data.</text>
</comment>
<dbReference type="PANTHER" id="PTHR23287">
    <property type="entry name" value="RUBY-EYE2-LIKE PROTEIN"/>
    <property type="match status" value="1"/>
</dbReference>
<dbReference type="InterPro" id="IPR015943">
    <property type="entry name" value="WD40/YVTN_repeat-like_dom_sf"/>
</dbReference>
<feature type="region of interest" description="Disordered" evidence="7">
    <location>
        <begin position="526"/>
        <end position="566"/>
    </location>
</feature>
<dbReference type="Gene3D" id="2.130.10.10">
    <property type="entry name" value="YVTN repeat-like/Quinoprotein amine dehydrogenase"/>
    <property type="match status" value="1"/>
</dbReference>
<reference evidence="10 11" key="1">
    <citation type="journal article" date="2018" name="Nat. Ecol. Evol.">
        <title>Shark genomes provide insights into elasmobranch evolution and the origin of vertebrates.</title>
        <authorList>
            <person name="Hara Y"/>
            <person name="Yamaguchi K"/>
            <person name="Onimaru K"/>
            <person name="Kadota M"/>
            <person name="Koyanagi M"/>
            <person name="Keeley SD"/>
            <person name="Tatsumi K"/>
            <person name="Tanaka K"/>
            <person name="Motone F"/>
            <person name="Kageyama Y"/>
            <person name="Nozu R"/>
            <person name="Adachi N"/>
            <person name="Nishimura O"/>
            <person name="Nakagawa R"/>
            <person name="Tanegashima C"/>
            <person name="Kiyatake I"/>
            <person name="Matsumoto R"/>
            <person name="Murakumo K"/>
            <person name="Nishida K"/>
            <person name="Terakita A"/>
            <person name="Kuratani S"/>
            <person name="Sato K"/>
            <person name="Hyodo S Kuraku.S."/>
        </authorList>
    </citation>
    <scope>NUCLEOTIDE SEQUENCE [LARGE SCALE GENOMIC DNA]</scope>
</reference>
<dbReference type="InterPro" id="IPR056499">
    <property type="entry name" value="Beta-prop_HPS5-like"/>
</dbReference>
<comment type="similarity">
    <text evidence="2">Belongs to the HPS5 family.</text>
</comment>
<feature type="non-terminal residue" evidence="10">
    <location>
        <position position="1"/>
    </location>
</feature>
<feature type="domain" description="HPS5 TPR" evidence="9">
    <location>
        <begin position="853"/>
        <end position="1233"/>
    </location>
</feature>
<feature type="region of interest" description="Disordered" evidence="7">
    <location>
        <begin position="751"/>
        <end position="791"/>
    </location>
</feature>
<evidence type="ECO:0000259" key="8">
    <source>
        <dbReference type="Pfam" id="PF23756"/>
    </source>
</evidence>
<dbReference type="FunFam" id="2.130.10.10:FF:000358">
    <property type="entry name" value="Hermansky-Pudlak syndrome 5 protein homolog"/>
    <property type="match status" value="1"/>
</dbReference>
<dbReference type="SUPFAM" id="SSF50978">
    <property type="entry name" value="WD40 repeat-like"/>
    <property type="match status" value="1"/>
</dbReference>
<dbReference type="Proteomes" id="UP000287033">
    <property type="component" value="Unassembled WGS sequence"/>
</dbReference>
<dbReference type="STRING" id="137246.A0A401SKM5"/>
<keyword evidence="11" id="KW-1185">Reference proteome</keyword>
<dbReference type="Pfam" id="PF23756">
    <property type="entry name" value="Beta-prop_HPS5"/>
    <property type="match status" value="1"/>
</dbReference>
<dbReference type="GO" id="GO:0005829">
    <property type="term" value="C:cytosol"/>
    <property type="evidence" value="ECO:0007669"/>
    <property type="project" value="UniProtKB-SubCell"/>
</dbReference>
<dbReference type="AlphaFoldDB" id="A0A401SKM5"/>
<evidence type="ECO:0000256" key="5">
    <source>
        <dbReference type="ARBA" id="ARBA00057536"/>
    </source>
</evidence>
<accession>A0A401SKM5</accession>
<dbReference type="GO" id="GO:0048066">
    <property type="term" value="P:developmental pigmentation"/>
    <property type="evidence" value="ECO:0007669"/>
    <property type="project" value="TreeGrafter"/>
</dbReference>
<dbReference type="PIRSF" id="PIRSF037475">
    <property type="entry name" value="BLOC-2_complex_Hps5"/>
    <property type="match status" value="1"/>
</dbReference>
<comment type="subcellular location">
    <subcellularLocation>
        <location evidence="1">Cytoplasm</location>
        <location evidence="1">Cytosol</location>
    </subcellularLocation>
</comment>
<evidence type="ECO:0000313" key="11">
    <source>
        <dbReference type="Proteomes" id="UP000287033"/>
    </source>
</evidence>
<keyword evidence="4" id="KW-0597">Phosphoprotein</keyword>
<evidence type="ECO:0000256" key="3">
    <source>
        <dbReference type="ARBA" id="ARBA00022490"/>
    </source>
</evidence>
<dbReference type="InterPro" id="IPR035431">
    <property type="entry name" value="HPS5"/>
</dbReference>